<feature type="region of interest" description="Disordered" evidence="1">
    <location>
        <begin position="130"/>
        <end position="168"/>
    </location>
</feature>
<dbReference type="GO" id="GO:1990468">
    <property type="term" value="C:NuA3b histone acetyltransferase complex"/>
    <property type="evidence" value="ECO:0007669"/>
    <property type="project" value="EnsemblFungi"/>
</dbReference>
<reference evidence="4" key="2">
    <citation type="submission" date="2012-08" db="EMBL/GenBank/DDBJ databases">
        <title>Genome sequence of Kazachstania naganishii.</title>
        <authorList>
            <person name="Gordon J.L."/>
            <person name="Armisen D."/>
            <person name="Proux-Wera E."/>
            <person name="OhEigeartaigh S.S."/>
            <person name="Byrne K.P."/>
            <person name="Wolfe K.H."/>
        </authorList>
    </citation>
    <scope>NUCLEOTIDE SEQUENCE [LARGE SCALE GENOMIC DNA]</scope>
    <source>
        <strain evidence="4">ATCC MYA-139 / BCRC 22969 / CBS 8797 / CCRC 22969 / KCTC 17520 / NBRC 10181 / NCYC 3082</strain>
    </source>
</reference>
<dbReference type="SMART" id="SM00293">
    <property type="entry name" value="PWWP"/>
    <property type="match status" value="1"/>
</dbReference>
<dbReference type="GO" id="GO:0005829">
    <property type="term" value="C:cytosol"/>
    <property type="evidence" value="ECO:0007669"/>
    <property type="project" value="EnsemblFungi"/>
</dbReference>
<keyword evidence="4" id="KW-1185">Reference proteome</keyword>
<dbReference type="SUPFAM" id="SSF63748">
    <property type="entry name" value="Tudor/PWWP/MBT"/>
    <property type="match status" value="1"/>
</dbReference>
<feature type="compositionally biased region" description="Low complexity" evidence="1">
    <location>
        <begin position="145"/>
        <end position="157"/>
    </location>
</feature>
<dbReference type="eggNOG" id="ENOG502QWCQ">
    <property type="taxonomic scope" value="Eukaryota"/>
</dbReference>
<feature type="compositionally biased region" description="Basic and acidic residues" evidence="1">
    <location>
        <begin position="158"/>
        <end position="168"/>
    </location>
</feature>
<evidence type="ECO:0000313" key="3">
    <source>
        <dbReference type="EMBL" id="CCK70270.1"/>
    </source>
</evidence>
<dbReference type="STRING" id="1071383.J7R5Y1"/>
<dbReference type="Gene3D" id="2.30.30.140">
    <property type="match status" value="1"/>
</dbReference>
<evidence type="ECO:0000259" key="2">
    <source>
        <dbReference type="PROSITE" id="PS50812"/>
    </source>
</evidence>
<dbReference type="OMA" id="WEQPHRL"/>
<dbReference type="GO" id="GO:0000993">
    <property type="term" value="F:RNA polymerase II complex binding"/>
    <property type="evidence" value="ECO:0007669"/>
    <property type="project" value="EnsemblFungi"/>
</dbReference>
<sequence length="304" mass="34908">MKVNDVRIGSLVLCKVGSFPAWPAVVFPQKFLSADVLRKRKEGRVAVCFFGDGSYYWETPDRLMALTDELAQKQQEQRQQQQGHNSELSAAFEEAAQYTQLHQFVEEWFEGRDQEELFAKLCDLYGGVDEGGDPFEPKPKRPPRARSTATTATANATKPEDREEPQLEVDPEVKPAVEAFVQGKSGKHHKRLDRARRMEIAQLFRRRIQTNLVQRDTPPTQQGLQESHRLFDKITENLNRDPPFFDLATLRDSKLYKLLRVVLADYNLAEFHAQAKEILTAWSPLILQLKTEKKRTKTTSPAQQ</sequence>
<dbReference type="GO" id="GO:0005634">
    <property type="term" value="C:nucleus"/>
    <property type="evidence" value="ECO:0007669"/>
    <property type="project" value="EnsemblFungi"/>
</dbReference>
<reference evidence="3 4" key="1">
    <citation type="journal article" date="2011" name="Proc. Natl. Acad. Sci. U.S.A.">
        <title>Evolutionary erosion of yeast sex chromosomes by mating-type switching accidents.</title>
        <authorList>
            <person name="Gordon J.L."/>
            <person name="Armisen D."/>
            <person name="Proux-Wera E."/>
            <person name="Oheigeartaigh S.S."/>
            <person name="Byrne K.P."/>
            <person name="Wolfe K.H."/>
        </authorList>
    </citation>
    <scope>NUCLEOTIDE SEQUENCE [LARGE SCALE GENOMIC DNA]</scope>
    <source>
        <strain evidence="4">ATCC MYA-139 / BCRC 22969 / CBS 8797 / CCRC 22969 / KCTC 17520 / NBRC 10181 / NCYC 3082</strain>
    </source>
</reference>
<dbReference type="AlphaFoldDB" id="J7R5Y1"/>
<dbReference type="GO" id="GO:0003682">
    <property type="term" value="F:chromatin binding"/>
    <property type="evidence" value="ECO:0007669"/>
    <property type="project" value="EnsemblFungi"/>
</dbReference>
<dbReference type="KEGG" id="kng:KNAG_0D05320"/>
<dbReference type="GeneID" id="34525959"/>
<dbReference type="Pfam" id="PF00855">
    <property type="entry name" value="PWWP"/>
    <property type="match status" value="1"/>
</dbReference>
<dbReference type="HOGENOM" id="CLU_051401_0_0_1"/>
<dbReference type="EMBL" id="HE978317">
    <property type="protein sequence ID" value="CCK70270.1"/>
    <property type="molecule type" value="Genomic_DNA"/>
</dbReference>
<dbReference type="InterPro" id="IPR000313">
    <property type="entry name" value="PWWP_dom"/>
</dbReference>
<evidence type="ECO:0000256" key="1">
    <source>
        <dbReference type="SAM" id="MobiDB-lite"/>
    </source>
</evidence>
<dbReference type="PROSITE" id="PS50812">
    <property type="entry name" value="PWWP"/>
    <property type="match status" value="1"/>
</dbReference>
<gene>
    <name evidence="3" type="primary">KNAG0D05320</name>
    <name evidence="3" type="ordered locus">KNAG_0D05320</name>
</gene>
<dbReference type="RefSeq" id="XP_022464516.1">
    <property type="nucleotide sequence ID" value="XM_022607973.1"/>
</dbReference>
<proteinExistence type="predicted"/>
<feature type="domain" description="PWWP" evidence="2">
    <location>
        <begin position="8"/>
        <end position="69"/>
    </location>
</feature>
<accession>J7R5Y1</accession>
<dbReference type="OrthoDB" id="62853at2759"/>
<name>J7R5Y1_HUIN7</name>
<dbReference type="GO" id="GO:0032968">
    <property type="term" value="P:positive regulation of transcription elongation by RNA polymerase II"/>
    <property type="evidence" value="ECO:0007669"/>
    <property type="project" value="EnsemblFungi"/>
</dbReference>
<protein>
    <recommendedName>
        <fullName evidence="2">PWWP domain-containing protein</fullName>
    </recommendedName>
</protein>
<organism evidence="3 4">
    <name type="scientific">Huiozyma naganishii (strain ATCC MYA-139 / BCRC 22969 / CBS 8797 / KCTC 17520 / NBRC 10181 / NCYC 3082 / Yp74L-3)</name>
    <name type="common">Yeast</name>
    <name type="synonym">Kazachstania naganishii</name>
    <dbReference type="NCBI Taxonomy" id="1071383"/>
    <lineage>
        <taxon>Eukaryota</taxon>
        <taxon>Fungi</taxon>
        <taxon>Dikarya</taxon>
        <taxon>Ascomycota</taxon>
        <taxon>Saccharomycotina</taxon>
        <taxon>Saccharomycetes</taxon>
        <taxon>Saccharomycetales</taxon>
        <taxon>Saccharomycetaceae</taxon>
        <taxon>Huiozyma</taxon>
    </lineage>
</organism>
<dbReference type="Proteomes" id="UP000006310">
    <property type="component" value="Chromosome 4"/>
</dbReference>
<evidence type="ECO:0000313" key="4">
    <source>
        <dbReference type="Proteomes" id="UP000006310"/>
    </source>
</evidence>